<dbReference type="Pfam" id="PF01094">
    <property type="entry name" value="ANF_receptor"/>
    <property type="match status" value="1"/>
</dbReference>
<evidence type="ECO:0000256" key="4">
    <source>
        <dbReference type="ARBA" id="ARBA00023040"/>
    </source>
</evidence>
<proteinExistence type="predicted"/>
<dbReference type="EMBL" id="JADGKB010000091">
    <property type="protein sequence ID" value="KAJ3254173.1"/>
    <property type="molecule type" value="Genomic_DNA"/>
</dbReference>
<dbReference type="PRINTS" id="PR01176">
    <property type="entry name" value="GABABRECEPTR"/>
</dbReference>
<evidence type="ECO:0000256" key="2">
    <source>
        <dbReference type="ARBA" id="ARBA00022692"/>
    </source>
</evidence>
<keyword evidence="7" id="KW-0325">Glycoprotein</keyword>
<accession>A0AAD5Y1F7</accession>
<comment type="subcellular location">
    <subcellularLocation>
        <location evidence="1">Membrane</location>
        <topology evidence="1">Multi-pass membrane protein</topology>
    </subcellularLocation>
</comment>
<keyword evidence="14" id="KW-1185">Reference proteome</keyword>
<feature type="transmembrane region" description="Helical" evidence="10">
    <location>
        <begin position="664"/>
        <end position="685"/>
    </location>
</feature>
<keyword evidence="4" id="KW-0297">G-protein coupled receptor</keyword>
<feature type="transmembrane region" description="Helical" evidence="10">
    <location>
        <begin position="441"/>
        <end position="465"/>
    </location>
</feature>
<feature type="signal peptide" evidence="11">
    <location>
        <begin position="1"/>
        <end position="18"/>
    </location>
</feature>
<keyword evidence="11" id="KW-0732">Signal</keyword>
<evidence type="ECO:0000256" key="1">
    <source>
        <dbReference type="ARBA" id="ARBA00004141"/>
    </source>
</evidence>
<keyword evidence="2 10" id="KW-0812">Transmembrane</keyword>
<dbReference type="GO" id="GO:0004965">
    <property type="term" value="F:G protein-coupled GABA receptor activity"/>
    <property type="evidence" value="ECO:0007669"/>
    <property type="project" value="InterPro"/>
</dbReference>
<dbReference type="Gene3D" id="3.40.50.2300">
    <property type="match status" value="2"/>
</dbReference>
<evidence type="ECO:0000256" key="10">
    <source>
        <dbReference type="SAM" id="Phobius"/>
    </source>
</evidence>
<reference evidence="13" key="1">
    <citation type="submission" date="2020-05" db="EMBL/GenBank/DDBJ databases">
        <title>Phylogenomic resolution of chytrid fungi.</title>
        <authorList>
            <person name="Stajich J.E."/>
            <person name="Amses K."/>
            <person name="Simmons R."/>
            <person name="Seto K."/>
            <person name="Myers J."/>
            <person name="Bonds A."/>
            <person name="Quandt C.A."/>
            <person name="Barry K."/>
            <person name="Liu P."/>
            <person name="Grigoriev I."/>
            <person name="Longcore J.E."/>
            <person name="James T.Y."/>
        </authorList>
    </citation>
    <scope>NUCLEOTIDE SEQUENCE</scope>
    <source>
        <strain evidence="13">PLAUS21</strain>
    </source>
</reference>
<feature type="compositionally biased region" description="Low complexity" evidence="9">
    <location>
        <begin position="699"/>
        <end position="710"/>
    </location>
</feature>
<dbReference type="InterPro" id="IPR028082">
    <property type="entry name" value="Peripla_BP_I"/>
</dbReference>
<dbReference type="InterPro" id="IPR002455">
    <property type="entry name" value="GPCR3_GABA-B"/>
</dbReference>
<dbReference type="PRINTS" id="PR00248">
    <property type="entry name" value="GPCRMGR"/>
</dbReference>
<keyword evidence="6" id="KW-0675">Receptor</keyword>
<feature type="transmembrane region" description="Helical" evidence="10">
    <location>
        <begin position="639"/>
        <end position="658"/>
    </location>
</feature>
<keyword evidence="3 10" id="KW-1133">Transmembrane helix</keyword>
<dbReference type="AlphaFoldDB" id="A0AAD5Y1F7"/>
<dbReference type="PROSITE" id="PS50259">
    <property type="entry name" value="G_PROTEIN_RECEP_F3_4"/>
    <property type="match status" value="1"/>
</dbReference>
<evidence type="ECO:0000256" key="3">
    <source>
        <dbReference type="ARBA" id="ARBA00022989"/>
    </source>
</evidence>
<feature type="transmembrane region" description="Helical" evidence="10">
    <location>
        <begin position="477"/>
        <end position="498"/>
    </location>
</feature>
<feature type="domain" description="G-protein coupled receptors family 3 profile" evidence="12">
    <location>
        <begin position="441"/>
        <end position="706"/>
    </location>
</feature>
<feature type="chain" id="PRO_5042231788" description="G-protein coupled receptors family 3 profile domain-containing protein" evidence="11">
    <location>
        <begin position="19"/>
        <end position="846"/>
    </location>
</feature>
<evidence type="ECO:0000259" key="12">
    <source>
        <dbReference type="PROSITE" id="PS50259"/>
    </source>
</evidence>
<gene>
    <name evidence="13" type="ORF">HK103_007494</name>
</gene>
<dbReference type="PANTHER" id="PTHR10519:SF20">
    <property type="entry name" value="G-PROTEIN COUPLED RECEPTOR 156-RELATED"/>
    <property type="match status" value="1"/>
</dbReference>
<dbReference type="GO" id="GO:0007214">
    <property type="term" value="P:gamma-aminobutyric acid signaling pathway"/>
    <property type="evidence" value="ECO:0007669"/>
    <property type="project" value="TreeGrafter"/>
</dbReference>
<evidence type="ECO:0000256" key="6">
    <source>
        <dbReference type="ARBA" id="ARBA00023170"/>
    </source>
</evidence>
<evidence type="ECO:0000313" key="13">
    <source>
        <dbReference type="EMBL" id="KAJ3254173.1"/>
    </source>
</evidence>
<evidence type="ECO:0000256" key="5">
    <source>
        <dbReference type="ARBA" id="ARBA00023136"/>
    </source>
</evidence>
<evidence type="ECO:0000313" key="14">
    <source>
        <dbReference type="Proteomes" id="UP001210925"/>
    </source>
</evidence>
<keyword evidence="5 10" id="KW-0472">Membrane</keyword>
<sequence>MKSPYLVILSLLACICTALSPNGSTIIKVGLLLYYIDGVYDWSDAIESIYLRIDQMNRENTSLIHPDAKIVPTLLNNHGQTKELIIDTLQMTQLEEIFIIGTGGSSKSIIASLILQNYNIPMCCGASTNPTLARKDLYPNFFRTIPNDNDATLSLAEYIVSNGWFKIATLNSDDDYGNGEISTFLTFAEQMNITILSRQIFETNIDYNGAVSIAKQILSSQARIVIYFGNALQYQTIVDASTKVGVYGEGFVWIGTDGLNGMVPTPSIAGTTFLFPLERDDGPVADQFDAYWKQNRLNVLNPAANLSQVNSTSSFGYFFSSCVDLMALGMDALVKANGNNVTKLALGELNSQMKVPSAFQFPDFETTTGKVVLDQNGERKGDYGIYNFQADLSFPMVSKWSNGREIQYMPYVYPGGTLVKPADAIDPTTVADYLRIVGDPLGITTVCIGILGFLMSIATIALTVVNRGKSIIKSSDINSGLVMQLCILVSWLNFGLMVNIPSKSMCTSDSFLLPITFSIYYGMMFIKNYRLYVLFTKIYQRKMFSNHMTIAVGVGISIPIIVLSLIWNFVDAPKPAVLSEGSGLYAWSCSSSSVSFQATMVSVISVYCAALLLLNLFIAFKTRNIPSKFNETKMISVSIYNSVLICLFAIATLSAPGINYRLKAAIKIIAVFCVLFFNLLSSFTYKVYLCWLDDEKGTSKGSASSKTGGSVNNDGVKKKSRDKSKVLDDAVVLMKKVGFWSEAKSRVIVAETPELVTFCNYQKLRLEDKEGVAFGAGIVWKLKGIKVFRTESLSKNHRKYIVDGDSFTITYLDTETASAWDSYFLIWTRTKNNASIATTSLKSTEN</sequence>
<feature type="transmembrane region" description="Helical" evidence="10">
    <location>
        <begin position="594"/>
        <end position="618"/>
    </location>
</feature>
<dbReference type="InterPro" id="IPR001828">
    <property type="entry name" value="ANF_lig-bd_rcpt"/>
</dbReference>
<dbReference type="GO" id="GO:0038039">
    <property type="term" value="C:G protein-coupled receptor heterodimeric complex"/>
    <property type="evidence" value="ECO:0007669"/>
    <property type="project" value="TreeGrafter"/>
</dbReference>
<dbReference type="Pfam" id="PF00003">
    <property type="entry name" value="7tm_3"/>
    <property type="match status" value="1"/>
</dbReference>
<evidence type="ECO:0000256" key="8">
    <source>
        <dbReference type="ARBA" id="ARBA00023224"/>
    </source>
</evidence>
<dbReference type="InterPro" id="IPR000337">
    <property type="entry name" value="GPCR_3"/>
</dbReference>
<evidence type="ECO:0000256" key="9">
    <source>
        <dbReference type="SAM" id="MobiDB-lite"/>
    </source>
</evidence>
<comment type="caution">
    <text evidence="13">The sequence shown here is derived from an EMBL/GenBank/DDBJ whole genome shotgun (WGS) entry which is preliminary data.</text>
</comment>
<keyword evidence="8" id="KW-0807">Transducer</keyword>
<dbReference type="Proteomes" id="UP001210925">
    <property type="component" value="Unassembled WGS sequence"/>
</dbReference>
<protein>
    <recommendedName>
        <fullName evidence="12">G-protein coupled receptors family 3 profile domain-containing protein</fullName>
    </recommendedName>
</protein>
<feature type="transmembrane region" description="Helical" evidence="10">
    <location>
        <begin position="550"/>
        <end position="570"/>
    </location>
</feature>
<feature type="transmembrane region" description="Helical" evidence="10">
    <location>
        <begin position="510"/>
        <end position="529"/>
    </location>
</feature>
<feature type="region of interest" description="Disordered" evidence="9">
    <location>
        <begin position="697"/>
        <end position="718"/>
    </location>
</feature>
<dbReference type="PANTHER" id="PTHR10519">
    <property type="entry name" value="GABA-B RECEPTOR"/>
    <property type="match status" value="1"/>
</dbReference>
<dbReference type="SUPFAM" id="SSF53822">
    <property type="entry name" value="Periplasmic binding protein-like I"/>
    <property type="match status" value="1"/>
</dbReference>
<dbReference type="InterPro" id="IPR017978">
    <property type="entry name" value="GPCR_3_C"/>
</dbReference>
<organism evidence="13 14">
    <name type="scientific">Boothiomyces macroporosus</name>
    <dbReference type="NCBI Taxonomy" id="261099"/>
    <lineage>
        <taxon>Eukaryota</taxon>
        <taxon>Fungi</taxon>
        <taxon>Fungi incertae sedis</taxon>
        <taxon>Chytridiomycota</taxon>
        <taxon>Chytridiomycota incertae sedis</taxon>
        <taxon>Chytridiomycetes</taxon>
        <taxon>Rhizophydiales</taxon>
        <taxon>Terramycetaceae</taxon>
        <taxon>Boothiomyces</taxon>
    </lineage>
</organism>
<name>A0AAD5Y1F7_9FUNG</name>
<evidence type="ECO:0000256" key="11">
    <source>
        <dbReference type="SAM" id="SignalP"/>
    </source>
</evidence>
<evidence type="ECO:0000256" key="7">
    <source>
        <dbReference type="ARBA" id="ARBA00023180"/>
    </source>
</evidence>